<feature type="region of interest" description="Disordered" evidence="1">
    <location>
        <begin position="165"/>
        <end position="186"/>
    </location>
</feature>
<evidence type="ECO:0000259" key="2">
    <source>
        <dbReference type="Pfam" id="PF13266"/>
    </source>
</evidence>
<name>A0A427ASR7_ENSVE</name>
<dbReference type="InterPro" id="IPR025131">
    <property type="entry name" value="DUF4057"/>
</dbReference>
<comment type="caution">
    <text evidence="3">The sequence shown here is derived from an EMBL/GenBank/DDBJ whole genome shotgun (WGS) entry which is preliminary data.</text>
</comment>
<dbReference type="Pfam" id="PF13266">
    <property type="entry name" value="DUF4057"/>
    <property type="match status" value="1"/>
</dbReference>
<evidence type="ECO:0000313" key="4">
    <source>
        <dbReference type="Proteomes" id="UP000287651"/>
    </source>
</evidence>
<feature type="compositionally biased region" description="Basic residues" evidence="1">
    <location>
        <begin position="1"/>
        <end position="11"/>
    </location>
</feature>
<feature type="domain" description="DUF4057" evidence="2">
    <location>
        <begin position="3"/>
        <end position="218"/>
    </location>
</feature>
<dbReference type="AlphaFoldDB" id="A0A427ASR7"/>
<evidence type="ECO:0000256" key="1">
    <source>
        <dbReference type="SAM" id="MobiDB-lite"/>
    </source>
</evidence>
<feature type="region of interest" description="Disordered" evidence="1">
    <location>
        <begin position="1"/>
        <end position="26"/>
    </location>
</feature>
<sequence>MDRSPPVRKSHTSTADLLTWSETPPPAAVDQAVSASRRTLKVNARPSPARKCLLYIEMHTFLKTLVFSRKPCSSSKLREMTGSGIFAADNENAIMESGNAVSNPNAKTSVRICQQAVSAISQISFSADETVSPKKPTSIAEVAKQRELSGTTESELDAKVKKQLSEAKSKELSGHDIFGPPPEVPARPLAARNLELRGNLDFVLPQPRNIHTSVKVSNVS</sequence>
<organism evidence="3 4">
    <name type="scientific">Ensete ventricosum</name>
    <name type="common">Abyssinian banana</name>
    <name type="synonym">Musa ensete</name>
    <dbReference type="NCBI Taxonomy" id="4639"/>
    <lineage>
        <taxon>Eukaryota</taxon>
        <taxon>Viridiplantae</taxon>
        <taxon>Streptophyta</taxon>
        <taxon>Embryophyta</taxon>
        <taxon>Tracheophyta</taxon>
        <taxon>Spermatophyta</taxon>
        <taxon>Magnoliopsida</taxon>
        <taxon>Liliopsida</taxon>
        <taxon>Zingiberales</taxon>
        <taxon>Musaceae</taxon>
        <taxon>Ensete</taxon>
    </lineage>
</organism>
<accession>A0A427ASR7</accession>
<reference evidence="3 4" key="1">
    <citation type="journal article" date="2014" name="Agronomy (Basel)">
        <title>A Draft Genome Sequence for Ensete ventricosum, the Drought-Tolerant Tree Against Hunger.</title>
        <authorList>
            <person name="Harrison J."/>
            <person name="Moore K.A."/>
            <person name="Paszkiewicz K."/>
            <person name="Jones T."/>
            <person name="Grant M."/>
            <person name="Ambacheew D."/>
            <person name="Muzemil S."/>
            <person name="Studholme D.J."/>
        </authorList>
    </citation>
    <scope>NUCLEOTIDE SEQUENCE [LARGE SCALE GENOMIC DNA]</scope>
</reference>
<proteinExistence type="predicted"/>
<dbReference type="PANTHER" id="PTHR31132">
    <property type="entry name" value="N-LYSINE METHYLTRANSFERASE"/>
    <property type="match status" value="1"/>
</dbReference>
<protein>
    <recommendedName>
        <fullName evidence="2">DUF4057 domain-containing protein</fullName>
    </recommendedName>
</protein>
<dbReference type="Proteomes" id="UP000287651">
    <property type="component" value="Unassembled WGS sequence"/>
</dbReference>
<feature type="compositionally biased region" description="Polar residues" evidence="1">
    <location>
        <begin position="12"/>
        <end position="22"/>
    </location>
</feature>
<evidence type="ECO:0000313" key="3">
    <source>
        <dbReference type="EMBL" id="RRT79302.1"/>
    </source>
</evidence>
<feature type="compositionally biased region" description="Basic and acidic residues" evidence="1">
    <location>
        <begin position="165"/>
        <end position="174"/>
    </location>
</feature>
<gene>
    <name evidence="3" type="ORF">B296_00002985</name>
</gene>
<dbReference type="PANTHER" id="PTHR31132:SF13">
    <property type="entry name" value="N-LYSINE METHYLTRANSFERASE"/>
    <property type="match status" value="1"/>
</dbReference>
<dbReference type="EMBL" id="AMZH03001438">
    <property type="protein sequence ID" value="RRT79302.1"/>
    <property type="molecule type" value="Genomic_DNA"/>
</dbReference>